<gene>
    <name evidence="2" type="ORF">BaRGS_00015492</name>
</gene>
<dbReference type="AlphaFoldDB" id="A0ABD0L206"/>
<evidence type="ECO:0000256" key="1">
    <source>
        <dbReference type="SAM" id="MobiDB-lite"/>
    </source>
</evidence>
<dbReference type="Proteomes" id="UP001519460">
    <property type="component" value="Unassembled WGS sequence"/>
</dbReference>
<keyword evidence="3" id="KW-1185">Reference proteome</keyword>
<feature type="region of interest" description="Disordered" evidence="1">
    <location>
        <begin position="1"/>
        <end position="29"/>
    </location>
</feature>
<accession>A0ABD0L206</accession>
<organism evidence="2 3">
    <name type="scientific">Batillaria attramentaria</name>
    <dbReference type="NCBI Taxonomy" id="370345"/>
    <lineage>
        <taxon>Eukaryota</taxon>
        <taxon>Metazoa</taxon>
        <taxon>Spiralia</taxon>
        <taxon>Lophotrochozoa</taxon>
        <taxon>Mollusca</taxon>
        <taxon>Gastropoda</taxon>
        <taxon>Caenogastropoda</taxon>
        <taxon>Sorbeoconcha</taxon>
        <taxon>Cerithioidea</taxon>
        <taxon>Batillariidae</taxon>
        <taxon>Batillaria</taxon>
    </lineage>
</organism>
<proteinExistence type="predicted"/>
<sequence length="129" mass="14556">MQTPKVRVSDCWWPKPPHKTQTPTSGRVSDCRYDGRRRKLVVTQFRSKTRRACGTEQGGRRGGGGQVCQSTKLRRTAAAVTTLFCVRPEQHDTTLYFRTLRKLVIMPTPMCGCCCPSRVFGKPNQPALE</sequence>
<reference evidence="2 3" key="1">
    <citation type="journal article" date="2023" name="Sci. Data">
        <title>Genome assembly of the Korean intertidal mud-creeper Batillaria attramentaria.</title>
        <authorList>
            <person name="Patra A.K."/>
            <person name="Ho P.T."/>
            <person name="Jun S."/>
            <person name="Lee S.J."/>
            <person name="Kim Y."/>
            <person name="Won Y.J."/>
        </authorList>
    </citation>
    <scope>NUCLEOTIDE SEQUENCE [LARGE SCALE GENOMIC DNA]</scope>
    <source>
        <strain evidence="2">Wonlab-2016</strain>
    </source>
</reference>
<protein>
    <submittedName>
        <fullName evidence="2">Uncharacterized protein</fullName>
    </submittedName>
</protein>
<name>A0ABD0L206_9CAEN</name>
<evidence type="ECO:0000313" key="2">
    <source>
        <dbReference type="EMBL" id="KAK7493366.1"/>
    </source>
</evidence>
<evidence type="ECO:0000313" key="3">
    <source>
        <dbReference type="Proteomes" id="UP001519460"/>
    </source>
</evidence>
<comment type="caution">
    <text evidence="2">The sequence shown here is derived from an EMBL/GenBank/DDBJ whole genome shotgun (WGS) entry which is preliminary data.</text>
</comment>
<dbReference type="EMBL" id="JACVVK020000094">
    <property type="protein sequence ID" value="KAK7493366.1"/>
    <property type="molecule type" value="Genomic_DNA"/>
</dbReference>